<feature type="compositionally biased region" description="Polar residues" evidence="2">
    <location>
        <begin position="757"/>
        <end position="775"/>
    </location>
</feature>
<feature type="compositionally biased region" description="Polar residues" evidence="2">
    <location>
        <begin position="273"/>
        <end position="284"/>
    </location>
</feature>
<dbReference type="EMBL" id="NLAX01001584">
    <property type="protein sequence ID" value="PKS05552.1"/>
    <property type="molecule type" value="Genomic_DNA"/>
</dbReference>
<name>A0A2N3MZG3_9PEZI</name>
<feature type="compositionally biased region" description="Basic and acidic residues" evidence="2">
    <location>
        <begin position="855"/>
        <end position="864"/>
    </location>
</feature>
<feature type="coiled-coil region" evidence="1">
    <location>
        <begin position="697"/>
        <end position="727"/>
    </location>
</feature>
<dbReference type="OrthoDB" id="5369448at2759"/>
<evidence type="ECO:0000256" key="2">
    <source>
        <dbReference type="SAM" id="MobiDB-lite"/>
    </source>
</evidence>
<feature type="compositionally biased region" description="Polar residues" evidence="2">
    <location>
        <begin position="449"/>
        <end position="470"/>
    </location>
</feature>
<feature type="compositionally biased region" description="Basic and acidic residues" evidence="2">
    <location>
        <begin position="23"/>
        <end position="40"/>
    </location>
</feature>
<reference evidence="3 4" key="1">
    <citation type="journal article" date="2017" name="G3 (Bethesda)">
        <title>First Draft Genome Sequence of the Pathogenic Fungus Lomentospora prolificans (Formerly Scedosporium prolificans).</title>
        <authorList>
            <person name="Luo R."/>
            <person name="Zimin A."/>
            <person name="Workman R."/>
            <person name="Fan Y."/>
            <person name="Pertea G."/>
            <person name="Grossman N."/>
            <person name="Wear M.P."/>
            <person name="Jia B."/>
            <person name="Miller H."/>
            <person name="Casadevall A."/>
            <person name="Timp W."/>
            <person name="Zhang S.X."/>
            <person name="Salzberg S.L."/>
        </authorList>
    </citation>
    <scope>NUCLEOTIDE SEQUENCE [LARGE SCALE GENOMIC DNA]</scope>
    <source>
        <strain evidence="3 4">JHH-5317</strain>
    </source>
</reference>
<dbReference type="STRING" id="41688.A0A2N3MZG3"/>
<organism evidence="3 4">
    <name type="scientific">Lomentospora prolificans</name>
    <dbReference type="NCBI Taxonomy" id="41688"/>
    <lineage>
        <taxon>Eukaryota</taxon>
        <taxon>Fungi</taxon>
        <taxon>Dikarya</taxon>
        <taxon>Ascomycota</taxon>
        <taxon>Pezizomycotina</taxon>
        <taxon>Sordariomycetes</taxon>
        <taxon>Hypocreomycetidae</taxon>
        <taxon>Microascales</taxon>
        <taxon>Microascaceae</taxon>
        <taxon>Lomentospora</taxon>
    </lineage>
</organism>
<feature type="region of interest" description="Disordered" evidence="2">
    <location>
        <begin position="757"/>
        <end position="960"/>
    </location>
</feature>
<feature type="compositionally biased region" description="Acidic residues" evidence="2">
    <location>
        <begin position="253"/>
        <end position="268"/>
    </location>
</feature>
<feature type="compositionally biased region" description="Low complexity" evidence="2">
    <location>
        <begin position="172"/>
        <end position="184"/>
    </location>
</feature>
<dbReference type="InParanoid" id="A0A2N3MZG3"/>
<feature type="region of interest" description="Disordered" evidence="2">
    <location>
        <begin position="1"/>
        <end position="290"/>
    </location>
</feature>
<accession>A0A2N3MZG3</accession>
<dbReference type="AlphaFoldDB" id="A0A2N3MZG3"/>
<feature type="compositionally biased region" description="Basic and acidic residues" evidence="2">
    <location>
        <begin position="882"/>
        <end position="929"/>
    </location>
</feature>
<dbReference type="Proteomes" id="UP000233524">
    <property type="component" value="Unassembled WGS sequence"/>
</dbReference>
<protein>
    <recommendedName>
        <fullName evidence="5">Pathway-specific nitrogen regulator</fullName>
    </recommendedName>
</protein>
<feature type="compositionally biased region" description="Basic and acidic residues" evidence="2">
    <location>
        <begin position="943"/>
        <end position="952"/>
    </location>
</feature>
<proteinExistence type="predicted"/>
<feature type="region of interest" description="Disordered" evidence="2">
    <location>
        <begin position="1158"/>
        <end position="1179"/>
    </location>
</feature>
<keyword evidence="1" id="KW-0175">Coiled coil</keyword>
<feature type="compositionally biased region" description="Basic and acidic residues" evidence="2">
    <location>
        <begin position="155"/>
        <end position="166"/>
    </location>
</feature>
<feature type="compositionally biased region" description="Acidic residues" evidence="2">
    <location>
        <begin position="89"/>
        <end position="102"/>
    </location>
</feature>
<feature type="compositionally biased region" description="Polar residues" evidence="2">
    <location>
        <begin position="481"/>
        <end position="500"/>
    </location>
</feature>
<dbReference type="VEuPathDB" id="FungiDB:jhhlp_008069"/>
<evidence type="ECO:0000313" key="4">
    <source>
        <dbReference type="Proteomes" id="UP000233524"/>
    </source>
</evidence>
<evidence type="ECO:0000256" key="1">
    <source>
        <dbReference type="SAM" id="Coils"/>
    </source>
</evidence>
<evidence type="ECO:0008006" key="5">
    <source>
        <dbReference type="Google" id="ProtNLM"/>
    </source>
</evidence>
<feature type="compositionally biased region" description="Polar residues" evidence="2">
    <location>
        <begin position="866"/>
        <end position="876"/>
    </location>
</feature>
<feature type="compositionally biased region" description="Polar residues" evidence="2">
    <location>
        <begin position="786"/>
        <end position="801"/>
    </location>
</feature>
<gene>
    <name evidence="3" type="ORF">jhhlp_008069</name>
</gene>
<feature type="compositionally biased region" description="Basic and acidic residues" evidence="2">
    <location>
        <begin position="831"/>
        <end position="843"/>
    </location>
</feature>
<feature type="compositionally biased region" description="Acidic residues" evidence="2">
    <location>
        <begin position="109"/>
        <end position="120"/>
    </location>
</feature>
<evidence type="ECO:0000313" key="3">
    <source>
        <dbReference type="EMBL" id="PKS05552.1"/>
    </source>
</evidence>
<sequence length="1179" mass="131337">MTRVTQDFDFTIHEDEPSINSAADKETESPPEEVKTRESLGAEEVVEEDPEEASPGPITQLAEETADEAAEDLSTATTTDTIGEAAPETLEELAYEFTEDPTDAPQAESAEEPEGLVEESNEQHVDESENLPSEMHEESEEQATEGNDAAAPADQAKEPQDTREAIAEEASEGAAPAASEVGSEAEGEHNASADHEEEIEQHHEEHDILDDSQNHALDQDTEDLSMEHDDDREARPEDGEIHNESEVHHDDRDAEEDDAQEGDDEDSQDAQSRRISALSSNGYRRTSGRTDALIQAAARAVVARIEKRGSSSDAHSIDGDAEFSILSHTTDAHEDEDEVSGLGDHTELSYAERSEASLRASDAGSATAPATDDPGNDSSSHNEADDDVFSDRSPRSSMGSISSDPDRKYSLDETISQATHSPRISNISQYDKDDFIPTARNTPRPPFRTPSSVRAMQMSSPPTSVYGSPRSSKRHYPTISRLGSPTVSAQYSPKGRSTPSRLKERKEAPLVLLHVTLLPLRWPWADVLEVAEVEELSQPAKSLRDSWRQLQDRMGDTVLERGVLLPHPQDDYELLEERVLEALELPLKRKARILECGHYLGPSNIMTIESDTESEDEDWEKDGRLSRIDEEDKSHWCNTCKHEIKYESLGPGKVFRVKVYASNGLMKAGAWGACWKEMERVDIEIEPIVDASLQGELNELATEQERREEEARIAEEMEEAEEDMEHDGHFDSSVMADQGQAHILSSPPVADMRLEQQSRSLMSRPQSRILNQSPNPDMRMQEHHTSVVNRQQRFMTESPSQDMDMVGGRQSMASPRNSRMLSSPPPPSNLRIEDRAHSTELNHRQSHIMSSPRTSDMRIEDRTHSPALTHSQSRVYSSPAMRESHMDSHHIDTERRRRDEERLREIYGHTPPHHHEDIPSPSGHHHEDSYMPGPSPPSPSQEAFERREERRETRRKAYQSASLPELLLEAAKVVLQDRRNLVIGLLGVIALMLALRGSSGSADRYSVHNHFPMAGIREVPSVQPAEPIVHNPVVEEVKEIPTIEKAIPAKIEAPRPDIEEELEILTETVLATEVVTELVTETEVVNKEVRRVVETVTEVETVKVTATTTTTEMVHETVQVPVQVPVEEPVAPNPCDDMSSEAKAPAVNEVVFDAEPEIVEKVPAKDDAVEVDSTQHDEL</sequence>
<keyword evidence="4" id="KW-1185">Reference proteome</keyword>
<feature type="compositionally biased region" description="Basic and acidic residues" evidence="2">
    <location>
        <begin position="186"/>
        <end position="206"/>
    </location>
</feature>
<comment type="caution">
    <text evidence="3">The sequence shown here is derived from an EMBL/GenBank/DDBJ whole genome shotgun (WGS) entry which is preliminary data.</text>
</comment>
<feature type="compositionally biased region" description="Low complexity" evidence="2">
    <location>
        <begin position="72"/>
        <end position="81"/>
    </location>
</feature>
<feature type="compositionally biased region" description="Basic and acidic residues" evidence="2">
    <location>
        <begin position="344"/>
        <end position="356"/>
    </location>
</feature>
<feature type="region of interest" description="Disordered" evidence="2">
    <location>
        <begin position="325"/>
        <end position="503"/>
    </location>
</feature>
<feature type="compositionally biased region" description="Basic and acidic residues" evidence="2">
    <location>
        <begin position="225"/>
        <end position="252"/>
    </location>
</feature>
<feature type="compositionally biased region" description="Polar residues" evidence="2">
    <location>
        <begin position="413"/>
        <end position="429"/>
    </location>
</feature>
<feature type="compositionally biased region" description="Polar residues" evidence="2">
    <location>
        <begin position="811"/>
        <end position="821"/>
    </location>
</feature>